<accession>A0ACB8CGL3</accession>
<comment type="caution">
    <text evidence="1">The sequence shown here is derived from an EMBL/GenBank/DDBJ whole genome shotgun (WGS) entry which is preliminary data.</text>
</comment>
<dbReference type="Proteomes" id="UP000821865">
    <property type="component" value="Chromosome 7"/>
</dbReference>
<keyword evidence="2" id="KW-1185">Reference proteome</keyword>
<protein>
    <submittedName>
        <fullName evidence="1">Uncharacterized protein</fullName>
    </submittedName>
</protein>
<proteinExistence type="predicted"/>
<sequence>MCRDREVGAEVTAASSNGAVSHQVVPLRDACRREQRGRAKTAGFQHPGERRRARRPAYGHGCAGVGQSAAGELERGRALRGSTTALCAGASSLTPAVDEFGRSRLLLPLWPGERAACLTRDLLFVAASLPGWIRRGSPEDSSQVSSGLLRIVALQLACFSSTSARRGRHVVLTAMVAPSRLRPFTFFGRVPKGATNVDVVKALVQRVSVSELKSVQDFGAGRFEVTFKTKAAVDRFSADPALKVRDVTIEFEYRGVRTKVVRVFGYPSDLPDQALSEGLQVFGKVLGISEEHVPGFPSVGTGNRRIRMEMARPVPNLLRVGDRVIQCEYEGVARLCRRCNLEGHHAVACETPKCVRCEQFGHESCDAACVRCGGDHAVSSCPVRTYSSVASGSEPQPSASEPATTSVLGSTTVATENGDSQGSLSEGDSAGVDADSAAADALPSLSAAATSGGGSGEEVVAAPVVAPAAAAVPAEAAELSGEPEPLASTSTEAPFIEVSRKKRKKNRSKRSGSAAREAASRRSSSDSEGSGSHSSEPGLPTPKRTAVVPSGSESEMEDSSGNEEDTPCEHCKGFDCDCSIVSDKSYESTAAGSPLEETLA</sequence>
<organism evidence="1 2">
    <name type="scientific">Dermacentor silvarum</name>
    <name type="common">Tick</name>
    <dbReference type="NCBI Taxonomy" id="543639"/>
    <lineage>
        <taxon>Eukaryota</taxon>
        <taxon>Metazoa</taxon>
        <taxon>Ecdysozoa</taxon>
        <taxon>Arthropoda</taxon>
        <taxon>Chelicerata</taxon>
        <taxon>Arachnida</taxon>
        <taxon>Acari</taxon>
        <taxon>Parasitiformes</taxon>
        <taxon>Ixodida</taxon>
        <taxon>Ixodoidea</taxon>
        <taxon>Ixodidae</taxon>
        <taxon>Rhipicephalinae</taxon>
        <taxon>Dermacentor</taxon>
    </lineage>
</organism>
<reference evidence="1" key="1">
    <citation type="submission" date="2020-05" db="EMBL/GenBank/DDBJ databases">
        <title>Large-scale comparative analyses of tick genomes elucidate their genetic diversity and vector capacities.</title>
        <authorList>
            <person name="Jia N."/>
            <person name="Wang J."/>
            <person name="Shi W."/>
            <person name="Du L."/>
            <person name="Sun Y."/>
            <person name="Zhan W."/>
            <person name="Jiang J."/>
            <person name="Wang Q."/>
            <person name="Zhang B."/>
            <person name="Ji P."/>
            <person name="Sakyi L.B."/>
            <person name="Cui X."/>
            <person name="Yuan T."/>
            <person name="Jiang B."/>
            <person name="Yang W."/>
            <person name="Lam T.T.-Y."/>
            <person name="Chang Q."/>
            <person name="Ding S."/>
            <person name="Wang X."/>
            <person name="Zhu J."/>
            <person name="Ruan X."/>
            <person name="Zhao L."/>
            <person name="Wei J."/>
            <person name="Que T."/>
            <person name="Du C."/>
            <person name="Cheng J."/>
            <person name="Dai P."/>
            <person name="Han X."/>
            <person name="Huang E."/>
            <person name="Gao Y."/>
            <person name="Liu J."/>
            <person name="Shao H."/>
            <person name="Ye R."/>
            <person name="Li L."/>
            <person name="Wei W."/>
            <person name="Wang X."/>
            <person name="Wang C."/>
            <person name="Yang T."/>
            <person name="Huo Q."/>
            <person name="Li W."/>
            <person name="Guo W."/>
            <person name="Chen H."/>
            <person name="Zhou L."/>
            <person name="Ni X."/>
            <person name="Tian J."/>
            <person name="Zhou Y."/>
            <person name="Sheng Y."/>
            <person name="Liu T."/>
            <person name="Pan Y."/>
            <person name="Xia L."/>
            <person name="Li J."/>
            <person name="Zhao F."/>
            <person name="Cao W."/>
        </authorList>
    </citation>
    <scope>NUCLEOTIDE SEQUENCE</scope>
    <source>
        <strain evidence="1">Dsil-2018</strain>
    </source>
</reference>
<name>A0ACB8CGL3_DERSI</name>
<dbReference type="EMBL" id="CM023476">
    <property type="protein sequence ID" value="KAH7941827.1"/>
    <property type="molecule type" value="Genomic_DNA"/>
</dbReference>
<gene>
    <name evidence="1" type="ORF">HPB49_017786</name>
</gene>
<evidence type="ECO:0000313" key="1">
    <source>
        <dbReference type="EMBL" id="KAH7941827.1"/>
    </source>
</evidence>
<evidence type="ECO:0000313" key="2">
    <source>
        <dbReference type="Proteomes" id="UP000821865"/>
    </source>
</evidence>